<proteinExistence type="predicted"/>
<evidence type="ECO:0000259" key="1">
    <source>
        <dbReference type="Pfam" id="PF00501"/>
    </source>
</evidence>
<name>A0A1X0XLY9_MYCSI</name>
<dbReference type="Pfam" id="PF00501">
    <property type="entry name" value="AMP-binding"/>
    <property type="match status" value="1"/>
</dbReference>
<dbReference type="PANTHER" id="PTHR24096">
    <property type="entry name" value="LONG-CHAIN-FATTY-ACID--COA LIGASE"/>
    <property type="match status" value="1"/>
</dbReference>
<dbReference type="AlphaFoldDB" id="A0A1X0XLY9"/>
<reference evidence="2 3" key="1">
    <citation type="submission" date="2017-03" db="EMBL/GenBank/DDBJ databases">
        <title>Genomic insights into Mycobacterium simiae human colonization.</title>
        <authorList>
            <person name="Steffani J.L."/>
            <person name="Brunck M.E."/>
            <person name="Cruz E."/>
            <person name="Montiel R."/>
            <person name="Barona F."/>
        </authorList>
    </citation>
    <scope>NUCLEOTIDE SEQUENCE [LARGE SCALE GENOMIC DNA]</scope>
    <source>
        <strain evidence="2 3">MsiGto</strain>
    </source>
</reference>
<evidence type="ECO:0000313" key="3">
    <source>
        <dbReference type="Proteomes" id="UP000193040"/>
    </source>
</evidence>
<evidence type="ECO:0000313" key="2">
    <source>
        <dbReference type="EMBL" id="ORJ53868.1"/>
    </source>
</evidence>
<dbReference type="Proteomes" id="UP000193040">
    <property type="component" value="Unassembled WGS sequence"/>
</dbReference>
<dbReference type="InterPro" id="IPR000873">
    <property type="entry name" value="AMP-dep_synth/lig_dom"/>
</dbReference>
<keyword evidence="3" id="KW-1185">Reference proteome</keyword>
<accession>A0A1X0XLY9</accession>
<protein>
    <recommendedName>
        <fullName evidence="1">AMP-dependent synthetase/ligase domain-containing protein</fullName>
    </recommendedName>
</protein>
<dbReference type="RefSeq" id="WP_084163679.1">
    <property type="nucleotide sequence ID" value="NZ_MZZM01000035.1"/>
</dbReference>
<dbReference type="InterPro" id="IPR020845">
    <property type="entry name" value="AMP-binding_CS"/>
</dbReference>
<gene>
    <name evidence="2" type="ORF">B5M45_28420</name>
</gene>
<organism evidence="2 3">
    <name type="scientific">Mycobacterium simiae</name>
    <name type="common">Mycobacterium habana</name>
    <dbReference type="NCBI Taxonomy" id="1784"/>
    <lineage>
        <taxon>Bacteria</taxon>
        <taxon>Bacillati</taxon>
        <taxon>Actinomycetota</taxon>
        <taxon>Actinomycetes</taxon>
        <taxon>Mycobacteriales</taxon>
        <taxon>Mycobacteriaceae</taxon>
        <taxon>Mycobacterium</taxon>
        <taxon>Mycobacterium simiae complex</taxon>
    </lineage>
</organism>
<dbReference type="GO" id="GO:0016405">
    <property type="term" value="F:CoA-ligase activity"/>
    <property type="evidence" value="ECO:0007669"/>
    <property type="project" value="TreeGrafter"/>
</dbReference>
<dbReference type="PROSITE" id="PS00455">
    <property type="entry name" value="AMP_BINDING"/>
    <property type="match status" value="1"/>
</dbReference>
<feature type="domain" description="AMP-dependent synthetase/ligase" evidence="1">
    <location>
        <begin position="54"/>
        <end position="423"/>
    </location>
</feature>
<dbReference type="SUPFAM" id="SSF56801">
    <property type="entry name" value="Acetyl-CoA synthetase-like"/>
    <property type="match status" value="1"/>
</dbReference>
<sequence>MSHTATRVGEMPDQVFARPAVTADHRPDGSVVIASHEPLRSYPASIVHAFHAGSERHPDRILVAEKAQGTWSECTWGQARTRVDAIAQGLLNRGVAGLPLLIVSHNSVAHLLMTLAGYTIGSPVIPASVAYSLQSTDHAKLRHIVEVCDPAVVFAEDARYARALQAIGSGRLLISASTSEAGPTPIADIETQPSPAIVDRLAALNEDTIAKIVFTSGSTGMPKGVINTHGMLAANQQQMRQVWPFLAAEAPTLLDWLPWSHTFGGNHNVNMVLVNGGTLWIDAGRPAPGLIDHTIDNLRDVAPSVYFNVPAGYAALLPMLENDPAAAQRFFARLRVAFSAAAALPQQLWDRLETLAVQQGSTMRITTSWGMTETAPAATTTHFEVTRSDSIGVPLPGVEIKLVPTETKYELLVRGPNVTPGYYRRPDLRQCCFDDEGFLRTGDAVSLVDPLDPNQGFIFGGRLAENFKLSTGTFVTVGVVRPKLLSACAGLLADAVICGEGADFVCALAWLHADHAERVDAKGAPEDQLRAQITAALDRLASEAGGSAQQVERVLILTSPPDLDAGEITDKAYINQRRVREHRAALVEELTAGSASARTVCRAATSAT</sequence>
<dbReference type="Gene3D" id="3.40.50.12780">
    <property type="entry name" value="N-terminal domain of ligase-like"/>
    <property type="match status" value="1"/>
</dbReference>
<dbReference type="InterPro" id="IPR042099">
    <property type="entry name" value="ANL_N_sf"/>
</dbReference>
<dbReference type="EMBL" id="MZZM01000035">
    <property type="protein sequence ID" value="ORJ53868.1"/>
    <property type="molecule type" value="Genomic_DNA"/>
</dbReference>
<comment type="caution">
    <text evidence="2">The sequence shown here is derived from an EMBL/GenBank/DDBJ whole genome shotgun (WGS) entry which is preliminary data.</text>
</comment>
<dbReference type="PANTHER" id="PTHR24096:SF420">
    <property type="entry name" value="LONG-CHAIN-FATTY-ACID--COA LIGASE-RELATED"/>
    <property type="match status" value="1"/>
</dbReference>